<keyword evidence="14" id="KW-0732">Signal</keyword>
<comment type="subcellular location">
    <subcellularLocation>
        <location evidence="2">Cell membrane</location>
        <topology evidence="2">Lipid-anchor</topology>
        <topology evidence="2">GPI-anchor</topology>
    </subcellularLocation>
</comment>
<reference evidence="16 17" key="1">
    <citation type="journal article" date="2018" name="Evol. Lett.">
        <title>Horizontal gene cluster transfer increased hallucinogenic mushroom diversity.</title>
        <authorList>
            <person name="Reynolds H.T."/>
            <person name="Vijayakumar V."/>
            <person name="Gluck-Thaler E."/>
            <person name="Korotkin H.B."/>
            <person name="Matheny P.B."/>
            <person name="Slot J.C."/>
        </authorList>
    </citation>
    <scope>NUCLEOTIDE SEQUENCE [LARGE SCALE GENOMIC DNA]</scope>
    <source>
        <strain evidence="16 17">2631</strain>
    </source>
</reference>
<evidence type="ECO:0000256" key="14">
    <source>
        <dbReference type="SAM" id="SignalP"/>
    </source>
</evidence>
<organism evidence="16 17">
    <name type="scientific">Psilocybe cyanescens</name>
    <dbReference type="NCBI Taxonomy" id="93625"/>
    <lineage>
        <taxon>Eukaryota</taxon>
        <taxon>Fungi</taxon>
        <taxon>Dikarya</taxon>
        <taxon>Basidiomycota</taxon>
        <taxon>Agaricomycotina</taxon>
        <taxon>Agaricomycetes</taxon>
        <taxon>Agaricomycetidae</taxon>
        <taxon>Agaricales</taxon>
        <taxon>Agaricineae</taxon>
        <taxon>Strophariaceae</taxon>
        <taxon>Psilocybe</taxon>
    </lineage>
</organism>
<dbReference type="EMBL" id="NHYD01003434">
    <property type="protein sequence ID" value="PPQ77764.1"/>
    <property type="molecule type" value="Genomic_DNA"/>
</dbReference>
<keyword evidence="8" id="KW-0170">Cobalt</keyword>
<keyword evidence="7" id="KW-0119">Carbohydrate metabolism</keyword>
<dbReference type="EC" id="3.5.1.41" evidence="12"/>
<dbReference type="OrthoDB" id="407355at2759"/>
<evidence type="ECO:0000256" key="3">
    <source>
        <dbReference type="ARBA" id="ARBA00022475"/>
    </source>
</evidence>
<evidence type="ECO:0000256" key="10">
    <source>
        <dbReference type="ARBA" id="ARBA00023316"/>
    </source>
</evidence>
<dbReference type="GO" id="GO:0098552">
    <property type="term" value="C:side of membrane"/>
    <property type="evidence" value="ECO:0007669"/>
    <property type="project" value="UniProtKB-KW"/>
</dbReference>
<evidence type="ECO:0000256" key="9">
    <source>
        <dbReference type="ARBA" id="ARBA00023288"/>
    </source>
</evidence>
<accession>A0A409WGV7</accession>
<dbReference type="Pfam" id="PF01522">
    <property type="entry name" value="Polysacc_deac_1"/>
    <property type="match status" value="1"/>
</dbReference>
<evidence type="ECO:0000256" key="6">
    <source>
        <dbReference type="ARBA" id="ARBA00023136"/>
    </source>
</evidence>
<dbReference type="GO" id="GO:0071555">
    <property type="term" value="P:cell wall organization"/>
    <property type="evidence" value="ECO:0007669"/>
    <property type="project" value="UniProtKB-KW"/>
</dbReference>
<keyword evidence="9" id="KW-0449">Lipoprotein</keyword>
<dbReference type="GO" id="GO:0005886">
    <property type="term" value="C:plasma membrane"/>
    <property type="evidence" value="ECO:0007669"/>
    <property type="project" value="UniProtKB-SubCell"/>
</dbReference>
<dbReference type="GO" id="GO:0006032">
    <property type="term" value="P:chitin catabolic process"/>
    <property type="evidence" value="ECO:0007669"/>
    <property type="project" value="UniProtKB-KW"/>
</dbReference>
<sequence length="433" mass="46366">MLSPTIYFFSFLIMGVAAVPTRPTTDDPHRSHLSRKALPEDWYHDQDHPVHALFKRSHQGGSDYAPVGTPAWANGYPPGPPDPDLLPAEWVNALDAAVAAGKIPDIPQSTNTQGVSPTYPFGVNPSSPQVCSSTYKCRIPGAIWDSPDGVFASSFDDGPTPSTPMLVDFLTSVNQTTTHFMIGIKMLYHPTQLLAIINSGNDLAVHTWTHPYMTTLNNLQIVGQLGWTMEMIYNSTGGRVAKYWRPPYGDSDVRVSAIAKEVFGLQTVIWNYDTDDWNGTPQSIGTAMTGFLASPKSPGLMVLQHELTDMMVNAFIAAFPQIISNGWSFASLAKALGDGRAYQNSQNSDSEDVYPDGIVFGAEPSNTTELTASPTPTGSSTYSAISPSASAIAAIGVGLGSTKSSAALRIILSTSARISFLISCVVSVLILSS</sequence>
<keyword evidence="6" id="KW-0472">Membrane</keyword>
<dbReference type="Gene3D" id="3.20.20.370">
    <property type="entry name" value="Glycoside hydrolase/deacetylase"/>
    <property type="match status" value="1"/>
</dbReference>
<proteinExistence type="predicted"/>
<keyword evidence="17" id="KW-1185">Reference proteome</keyword>
<dbReference type="InterPro" id="IPR002509">
    <property type="entry name" value="NODB_dom"/>
</dbReference>
<evidence type="ECO:0000313" key="16">
    <source>
        <dbReference type="EMBL" id="PPQ77764.1"/>
    </source>
</evidence>
<comment type="catalytic activity">
    <reaction evidence="13">
        <text>[(1-&gt;4)-N-acetyl-beta-D-glucosaminyl](n) + n H2O = chitosan + n acetate</text>
        <dbReference type="Rhea" id="RHEA:10464"/>
        <dbReference type="Rhea" id="RHEA-COMP:9593"/>
        <dbReference type="Rhea" id="RHEA-COMP:9597"/>
        <dbReference type="ChEBI" id="CHEBI:15377"/>
        <dbReference type="ChEBI" id="CHEBI:17029"/>
        <dbReference type="ChEBI" id="CHEBI:30089"/>
        <dbReference type="ChEBI" id="CHEBI:57704"/>
        <dbReference type="EC" id="3.5.1.41"/>
    </reaction>
    <physiologicalReaction direction="left-to-right" evidence="13">
        <dbReference type="Rhea" id="RHEA:10465"/>
    </physiologicalReaction>
</comment>
<evidence type="ECO:0000256" key="8">
    <source>
        <dbReference type="ARBA" id="ARBA00023285"/>
    </source>
</evidence>
<dbReference type="SUPFAM" id="SSF88713">
    <property type="entry name" value="Glycoside hydrolase/deacetylase"/>
    <property type="match status" value="1"/>
</dbReference>
<comment type="caution">
    <text evidence="16">The sequence shown here is derived from an EMBL/GenBank/DDBJ whole genome shotgun (WGS) entry which is preliminary data.</text>
</comment>
<comment type="cofactor">
    <cofactor evidence="1">
        <name>Co(2+)</name>
        <dbReference type="ChEBI" id="CHEBI:48828"/>
    </cofactor>
</comment>
<dbReference type="AlphaFoldDB" id="A0A409WGV7"/>
<evidence type="ECO:0000313" key="17">
    <source>
        <dbReference type="Proteomes" id="UP000283269"/>
    </source>
</evidence>
<evidence type="ECO:0000256" key="2">
    <source>
        <dbReference type="ARBA" id="ARBA00004609"/>
    </source>
</evidence>
<gene>
    <name evidence="16" type="ORF">CVT25_011199</name>
</gene>
<dbReference type="InterPro" id="IPR011330">
    <property type="entry name" value="Glyco_hydro/deAcase_b/a-brl"/>
</dbReference>
<evidence type="ECO:0000256" key="1">
    <source>
        <dbReference type="ARBA" id="ARBA00001941"/>
    </source>
</evidence>
<name>A0A409WGV7_PSICY</name>
<dbReference type="GO" id="GO:0004099">
    <property type="term" value="F:chitin deacetylase activity"/>
    <property type="evidence" value="ECO:0007669"/>
    <property type="project" value="UniProtKB-EC"/>
</dbReference>
<protein>
    <recommendedName>
        <fullName evidence="12">chitin deacetylase</fullName>
        <ecNumber evidence="12">3.5.1.41</ecNumber>
    </recommendedName>
</protein>
<keyword evidence="11" id="KW-0624">Polysaccharide degradation</keyword>
<dbReference type="Proteomes" id="UP000283269">
    <property type="component" value="Unassembled WGS sequence"/>
</dbReference>
<evidence type="ECO:0000256" key="13">
    <source>
        <dbReference type="ARBA" id="ARBA00048494"/>
    </source>
</evidence>
<feature type="chain" id="PRO_5019082488" description="chitin deacetylase" evidence="14">
    <location>
        <begin position="19"/>
        <end position="433"/>
    </location>
</feature>
<dbReference type="InterPro" id="IPR050248">
    <property type="entry name" value="Polysacc_deacetylase_ArnD"/>
</dbReference>
<dbReference type="InParanoid" id="A0A409WGV7"/>
<dbReference type="STRING" id="93625.A0A409WGV7"/>
<keyword evidence="5" id="KW-0146">Chitin degradation</keyword>
<evidence type="ECO:0000259" key="15">
    <source>
        <dbReference type="PROSITE" id="PS51677"/>
    </source>
</evidence>
<evidence type="ECO:0000256" key="11">
    <source>
        <dbReference type="ARBA" id="ARBA00023326"/>
    </source>
</evidence>
<keyword evidence="4" id="KW-0336">GPI-anchor</keyword>
<feature type="domain" description="NodB homology" evidence="15">
    <location>
        <begin position="149"/>
        <end position="330"/>
    </location>
</feature>
<dbReference type="GO" id="GO:0009272">
    <property type="term" value="P:fungal-type cell wall biogenesis"/>
    <property type="evidence" value="ECO:0007669"/>
    <property type="project" value="UniProtKB-ARBA"/>
</dbReference>
<feature type="signal peptide" evidence="14">
    <location>
        <begin position="1"/>
        <end position="18"/>
    </location>
</feature>
<keyword evidence="3" id="KW-1003">Cell membrane</keyword>
<evidence type="ECO:0000256" key="5">
    <source>
        <dbReference type="ARBA" id="ARBA00023024"/>
    </source>
</evidence>
<dbReference type="PANTHER" id="PTHR10587:SF135">
    <property type="entry name" value="CHITIN DEACETYLASE 3"/>
    <property type="match status" value="1"/>
</dbReference>
<evidence type="ECO:0000256" key="7">
    <source>
        <dbReference type="ARBA" id="ARBA00023277"/>
    </source>
</evidence>
<keyword evidence="4" id="KW-0325">Glycoprotein</keyword>
<dbReference type="GO" id="GO:0000272">
    <property type="term" value="P:polysaccharide catabolic process"/>
    <property type="evidence" value="ECO:0007669"/>
    <property type="project" value="UniProtKB-KW"/>
</dbReference>
<dbReference type="PROSITE" id="PS51677">
    <property type="entry name" value="NODB"/>
    <property type="match status" value="1"/>
</dbReference>
<dbReference type="PANTHER" id="PTHR10587">
    <property type="entry name" value="GLYCOSYL TRANSFERASE-RELATED"/>
    <property type="match status" value="1"/>
</dbReference>
<evidence type="ECO:0000256" key="12">
    <source>
        <dbReference type="ARBA" id="ARBA00024056"/>
    </source>
</evidence>
<keyword evidence="10" id="KW-0961">Cell wall biogenesis/degradation</keyword>
<evidence type="ECO:0000256" key="4">
    <source>
        <dbReference type="ARBA" id="ARBA00022622"/>
    </source>
</evidence>